<feature type="transmembrane region" description="Helical" evidence="1">
    <location>
        <begin position="273"/>
        <end position="293"/>
    </location>
</feature>
<feature type="transmembrane region" description="Helical" evidence="1">
    <location>
        <begin position="333"/>
        <end position="355"/>
    </location>
</feature>
<feature type="transmembrane region" description="Helical" evidence="1">
    <location>
        <begin position="140"/>
        <end position="164"/>
    </location>
</feature>
<dbReference type="Proteomes" id="UP000070427">
    <property type="component" value="Unassembled WGS sequence"/>
</dbReference>
<dbReference type="OrthoDB" id="9786218at2"/>
<evidence type="ECO:0008006" key="4">
    <source>
        <dbReference type="Google" id="ProtNLM"/>
    </source>
</evidence>
<keyword evidence="3" id="KW-1185">Reference proteome</keyword>
<feature type="transmembrane region" description="Helical" evidence="1">
    <location>
        <begin position="200"/>
        <end position="222"/>
    </location>
</feature>
<protein>
    <recommendedName>
        <fullName evidence="4">Glycosyltransferase RgtA/B/C/D-like domain-containing protein</fullName>
    </recommendedName>
</protein>
<feature type="transmembrane region" description="Helical" evidence="1">
    <location>
        <begin position="299"/>
        <end position="321"/>
    </location>
</feature>
<evidence type="ECO:0000256" key="1">
    <source>
        <dbReference type="SAM" id="Phobius"/>
    </source>
</evidence>
<organism evidence="2 3">
    <name type="scientific">Fervidicola ferrireducens</name>
    <dbReference type="NCBI Taxonomy" id="520764"/>
    <lineage>
        <taxon>Bacteria</taxon>
        <taxon>Bacillati</taxon>
        <taxon>Bacillota</taxon>
        <taxon>Clostridia</taxon>
        <taxon>Thermosediminibacterales</taxon>
        <taxon>Thermosediminibacteraceae</taxon>
        <taxon>Fervidicola</taxon>
    </lineage>
</organism>
<evidence type="ECO:0000313" key="2">
    <source>
        <dbReference type="EMBL" id="KXG74173.1"/>
    </source>
</evidence>
<feature type="transmembrane region" description="Helical" evidence="1">
    <location>
        <begin position="89"/>
        <end position="108"/>
    </location>
</feature>
<proteinExistence type="predicted"/>
<feature type="transmembrane region" description="Helical" evidence="1">
    <location>
        <begin position="170"/>
        <end position="193"/>
    </location>
</feature>
<feature type="transmembrane region" description="Helical" evidence="1">
    <location>
        <begin position="114"/>
        <end position="133"/>
    </location>
</feature>
<dbReference type="EMBL" id="LOED01000056">
    <property type="protein sequence ID" value="KXG74173.1"/>
    <property type="molecule type" value="Genomic_DNA"/>
</dbReference>
<evidence type="ECO:0000313" key="3">
    <source>
        <dbReference type="Proteomes" id="UP000070427"/>
    </source>
</evidence>
<name>A0A140L0U8_9FIRM</name>
<dbReference type="RefSeq" id="WP_066355493.1">
    <property type="nucleotide sequence ID" value="NZ_LOED01000056.1"/>
</dbReference>
<keyword evidence="1" id="KW-0472">Membrane</keyword>
<comment type="caution">
    <text evidence="2">The sequence shown here is derived from an EMBL/GenBank/DDBJ whole genome shotgun (WGS) entry which is preliminary data.</text>
</comment>
<accession>A0A140L0U8</accession>
<gene>
    <name evidence="2" type="ORF">AN618_23870</name>
</gene>
<dbReference type="AlphaFoldDB" id="A0A140L0U8"/>
<reference evidence="2 3" key="1">
    <citation type="submission" date="2015-12" db="EMBL/GenBank/DDBJ databases">
        <title>Draft genome sequnece of Fervidicola ferrireducens strain Y170.</title>
        <authorList>
            <person name="Patel B.K."/>
        </authorList>
    </citation>
    <scope>NUCLEOTIDE SEQUENCE [LARGE SCALE GENOMIC DNA]</scope>
    <source>
        <strain evidence="2 3">Y170</strain>
    </source>
</reference>
<sequence length="485" mass="55603">MRRYIQKYQIASFALIIAFIILFTIYFPAETYKSDTLWHIRAGEAMIDKRTILKDDPFSWSANGAKWTAHSWLYEVIIAAIYRNFGFRGLWAITVIFSIIYGLPLFYMTREKPVGWLAVSFLLVTVIGVEWCIRPHTAMLAIFSVFVLALVEGVLAKGSPLIYLMTFPLFLIWANIHSSVTAGLITLVIFIIYGMADVKLLIPALGGTLVNPQWIEIFAYSWRASSNPKITSAITEWFSPDFHLPWAMAAMILTLTVMLFIKPHWRKLTIKSVEISLPPVGITLILIGMFLYLKSVRHIAVLTIMIAAAIRVSDFGIPIRIKNQKKEREIEKIQLAIAMGLFMGTIILAAGNYGFHPLTVNIETALANDPMNSAVEFMKATGRTERILNDYDIGDYLIWHGLKPFIDGRADMYVFNKPEVWDDYIKSIFFEFEKPEAILDKYKIKHIVFRKDLPYAKYLRNIPGVKMVYENDEVVVFDYQRGKEF</sequence>
<feature type="transmembrane region" description="Helical" evidence="1">
    <location>
        <begin position="12"/>
        <end position="29"/>
    </location>
</feature>
<keyword evidence="1" id="KW-0812">Transmembrane</keyword>
<feature type="transmembrane region" description="Helical" evidence="1">
    <location>
        <begin position="242"/>
        <end position="261"/>
    </location>
</feature>
<dbReference type="InParanoid" id="A0A140L0U8"/>
<dbReference type="STRING" id="520764.AN618_23870"/>
<keyword evidence="1" id="KW-1133">Transmembrane helix</keyword>